<dbReference type="Pfam" id="PF02826">
    <property type="entry name" value="2-Hacid_dh_C"/>
    <property type="match status" value="1"/>
</dbReference>
<accession>X1ENN0</accession>
<protein>
    <recommendedName>
        <fullName evidence="3">D-isomer specific 2-hydroxyacid dehydrogenase NAD-binding domain-containing protein</fullName>
    </recommendedName>
</protein>
<evidence type="ECO:0000313" key="4">
    <source>
        <dbReference type="EMBL" id="GAH18734.1"/>
    </source>
</evidence>
<keyword evidence="2" id="KW-0520">NAD</keyword>
<dbReference type="SUPFAM" id="SSF51735">
    <property type="entry name" value="NAD(P)-binding Rossmann-fold domains"/>
    <property type="match status" value="1"/>
</dbReference>
<dbReference type="InterPro" id="IPR006140">
    <property type="entry name" value="D-isomer_DH_NAD-bd"/>
</dbReference>
<sequence>MDTDALVEALGNGTVKGAGLDVVDPEPLPSNHPLWKMANVIITPHTSGSFPRYNESATHIFVDNLRRYVKDEPLQFMVNKNKGY</sequence>
<dbReference type="PANTHER" id="PTHR43333">
    <property type="entry name" value="2-HACID_DH_C DOMAIN-CONTAINING PROTEIN"/>
    <property type="match status" value="1"/>
</dbReference>
<dbReference type="InterPro" id="IPR036291">
    <property type="entry name" value="NAD(P)-bd_dom_sf"/>
</dbReference>
<evidence type="ECO:0000256" key="2">
    <source>
        <dbReference type="ARBA" id="ARBA00023027"/>
    </source>
</evidence>
<proteinExistence type="predicted"/>
<evidence type="ECO:0000256" key="1">
    <source>
        <dbReference type="ARBA" id="ARBA00023002"/>
    </source>
</evidence>
<dbReference type="PANTHER" id="PTHR43333:SF1">
    <property type="entry name" value="D-ISOMER SPECIFIC 2-HYDROXYACID DEHYDROGENASE NAD-BINDING DOMAIN-CONTAINING PROTEIN"/>
    <property type="match status" value="1"/>
</dbReference>
<dbReference type="EMBL" id="BARU01002826">
    <property type="protein sequence ID" value="GAH18734.1"/>
    <property type="molecule type" value="Genomic_DNA"/>
</dbReference>
<evidence type="ECO:0000259" key="3">
    <source>
        <dbReference type="Pfam" id="PF02826"/>
    </source>
</evidence>
<feature type="domain" description="D-isomer specific 2-hydroxyacid dehydrogenase NAD-binding" evidence="3">
    <location>
        <begin position="1"/>
        <end position="47"/>
    </location>
</feature>
<name>X1ENN0_9ZZZZ</name>
<keyword evidence="1" id="KW-0560">Oxidoreductase</keyword>
<dbReference type="AlphaFoldDB" id="X1ENN0"/>
<organism evidence="4">
    <name type="scientific">marine sediment metagenome</name>
    <dbReference type="NCBI Taxonomy" id="412755"/>
    <lineage>
        <taxon>unclassified sequences</taxon>
        <taxon>metagenomes</taxon>
        <taxon>ecological metagenomes</taxon>
    </lineage>
</organism>
<gene>
    <name evidence="4" type="ORF">S03H2_06454</name>
</gene>
<dbReference type="GO" id="GO:0016491">
    <property type="term" value="F:oxidoreductase activity"/>
    <property type="evidence" value="ECO:0007669"/>
    <property type="project" value="UniProtKB-KW"/>
</dbReference>
<reference evidence="4" key="1">
    <citation type="journal article" date="2014" name="Front. Microbiol.">
        <title>High frequency of phylogenetically diverse reductive dehalogenase-homologous genes in deep subseafloor sedimentary metagenomes.</title>
        <authorList>
            <person name="Kawai M."/>
            <person name="Futagami T."/>
            <person name="Toyoda A."/>
            <person name="Takaki Y."/>
            <person name="Nishi S."/>
            <person name="Hori S."/>
            <person name="Arai W."/>
            <person name="Tsubouchi T."/>
            <person name="Morono Y."/>
            <person name="Uchiyama I."/>
            <person name="Ito T."/>
            <person name="Fujiyama A."/>
            <person name="Inagaki F."/>
            <person name="Takami H."/>
        </authorList>
    </citation>
    <scope>NUCLEOTIDE SEQUENCE</scope>
    <source>
        <strain evidence="4">Expedition CK06-06</strain>
    </source>
</reference>
<comment type="caution">
    <text evidence="4">The sequence shown here is derived from an EMBL/GenBank/DDBJ whole genome shotgun (WGS) entry which is preliminary data.</text>
</comment>
<dbReference type="Gene3D" id="3.40.50.720">
    <property type="entry name" value="NAD(P)-binding Rossmann-like Domain"/>
    <property type="match status" value="2"/>
</dbReference>
<dbReference type="GO" id="GO:0051287">
    <property type="term" value="F:NAD binding"/>
    <property type="evidence" value="ECO:0007669"/>
    <property type="project" value="InterPro"/>
</dbReference>